<dbReference type="SUPFAM" id="SSF64182">
    <property type="entry name" value="DHH phosphoesterases"/>
    <property type="match status" value="1"/>
</dbReference>
<dbReference type="InterPro" id="IPR004610">
    <property type="entry name" value="RecJ"/>
</dbReference>
<accession>A0A4U1MIB4</accession>
<keyword evidence="4" id="KW-0378">Hydrolase</keyword>
<dbReference type="PANTHER" id="PTHR30255:SF2">
    <property type="entry name" value="SINGLE-STRANDED-DNA-SPECIFIC EXONUCLEASE RECJ"/>
    <property type="match status" value="1"/>
</dbReference>
<dbReference type="PANTHER" id="PTHR30255">
    <property type="entry name" value="SINGLE-STRANDED-DNA-SPECIFIC EXONUCLEASE RECJ"/>
    <property type="match status" value="1"/>
</dbReference>
<dbReference type="Pfam" id="PF17768">
    <property type="entry name" value="RecJ_OB"/>
    <property type="match status" value="1"/>
</dbReference>
<dbReference type="Pfam" id="PF10141">
    <property type="entry name" value="ssDNA-exonuc_C"/>
    <property type="match status" value="1"/>
</dbReference>
<dbReference type="EMBL" id="SWFM01000003">
    <property type="protein sequence ID" value="TKD70255.1"/>
    <property type="molecule type" value="Genomic_DNA"/>
</dbReference>
<dbReference type="InterPro" id="IPR018779">
    <property type="entry name" value="RecJ_C"/>
</dbReference>
<feature type="domain" description="DDH" evidence="6">
    <location>
        <begin position="82"/>
        <end position="226"/>
    </location>
</feature>
<sequence>MLRSKTRWKLAETDETNIDRLQSELGISRLATSLLVNRGIEGEEEARRFLYKENLSYHDPYLMDGMKESVDRIQHAIAKNERILIYGDYDADGVSSTTVLVYTLRELGASFDYYIPNRFTEGYGPNEAAFRQAKEDGYDLIVTVDTGISGVHEAEVAKEIGIDLIITDHHEPPPVLPDAYATINPKKPGCGYPFKGLAGVGVAFKLAQALLDRIPGHLLEIAAMGTIADLVPLQDENRLIASEGIRALQNSSKPGIKALLDVCGLKGQELNEEHLGFGIGPRLNAVGRLESADPAVELLTTDDFELAEQLASEIDALNKTRQELVNTMTQEAIEEVETNDLLNENNRVLIIAREGWNAGVIGIVASRLVEKYYRPTIVMSIDREKGVAKGSARSIEAFDMFMNLSECRDILPHFGGHPMAAGMTIDLTYLESLRERLNEQALEKLTEKDLMPLTKVDLHCKVEDITLETIEEMNLLAPFGVSNPKPVVMLKDVHLSQIRRIGSKDNHLKVALEENGATLDGVGFNFGYVFEEIASRAAVSVIGQLSVNEWNGLRKPQIFVKDMAVNEWQLFDYRGIRDLKKRLESLPLDKLLMISFQESTVTKLGIEQWKDFVITSPLKEKNLTFDNKYVVLLDLPDLEEDLVELFKKGGLPERTYAVFEHEEDHFFSTLPSREDFKWYYAFLMKKGSFHLRDAEKLAKHKGWSKETVHFMSQVFFELDFVTMDDGLISLNPQSVKSELTSSKTYRSKLEKAKLENDFCYSSYHALKSWFDQSVNCSNSTEEAIK</sequence>
<dbReference type="Pfam" id="PF01368">
    <property type="entry name" value="DHH"/>
    <property type="match status" value="1"/>
</dbReference>
<comment type="similarity">
    <text evidence="1">Belongs to the RecJ family.</text>
</comment>
<dbReference type="InterPro" id="IPR001667">
    <property type="entry name" value="DDH_dom"/>
</dbReference>
<proteinExistence type="inferred from homology"/>
<dbReference type="Gene3D" id="3.90.1640.30">
    <property type="match status" value="1"/>
</dbReference>
<evidence type="ECO:0000256" key="3">
    <source>
        <dbReference type="ARBA" id="ARBA00022722"/>
    </source>
</evidence>
<dbReference type="GO" id="GO:0003676">
    <property type="term" value="F:nucleic acid binding"/>
    <property type="evidence" value="ECO:0007669"/>
    <property type="project" value="InterPro"/>
</dbReference>
<dbReference type="AlphaFoldDB" id="A0A4U1MIB4"/>
<dbReference type="OrthoDB" id="9809852at2"/>
<dbReference type="GO" id="GO:0006310">
    <property type="term" value="P:DNA recombination"/>
    <property type="evidence" value="ECO:0007669"/>
    <property type="project" value="InterPro"/>
</dbReference>
<evidence type="ECO:0000259" key="9">
    <source>
        <dbReference type="Pfam" id="PF17768"/>
    </source>
</evidence>
<dbReference type="InterPro" id="IPR041122">
    <property type="entry name" value="RecJ_OB"/>
</dbReference>
<gene>
    <name evidence="10" type="primary">recJ</name>
    <name evidence="10" type="ORF">FBF83_13520</name>
</gene>
<evidence type="ECO:0000256" key="4">
    <source>
        <dbReference type="ARBA" id="ARBA00022801"/>
    </source>
</evidence>
<evidence type="ECO:0000313" key="11">
    <source>
        <dbReference type="Proteomes" id="UP000310541"/>
    </source>
</evidence>
<dbReference type="GO" id="GO:0008409">
    <property type="term" value="F:5'-3' exonuclease activity"/>
    <property type="evidence" value="ECO:0007669"/>
    <property type="project" value="InterPro"/>
</dbReference>
<organism evidence="10 11">
    <name type="scientific">Guptibacillus hwajinpoensis</name>
    <dbReference type="NCBI Taxonomy" id="208199"/>
    <lineage>
        <taxon>Bacteria</taxon>
        <taxon>Bacillati</taxon>
        <taxon>Bacillota</taxon>
        <taxon>Bacilli</taxon>
        <taxon>Bacillales</taxon>
        <taxon>Guptibacillaceae</taxon>
        <taxon>Guptibacillus</taxon>
    </lineage>
</organism>
<reference evidence="10 11" key="1">
    <citation type="submission" date="2019-04" db="EMBL/GenBank/DDBJ databases">
        <title>Genome sequence of Bacillus hwajinpoensis strain Y2.</title>
        <authorList>
            <person name="Fair J.L."/>
            <person name="Maclea K.S."/>
        </authorList>
    </citation>
    <scope>NUCLEOTIDE SEQUENCE [LARGE SCALE GENOMIC DNA]</scope>
    <source>
        <strain evidence="10 11">Y2</strain>
    </source>
</reference>
<dbReference type="NCBIfam" id="TIGR00644">
    <property type="entry name" value="recJ"/>
    <property type="match status" value="1"/>
</dbReference>
<protein>
    <recommendedName>
        <fullName evidence="2">Single-stranded-DNA-specific exonuclease RecJ</fullName>
    </recommendedName>
</protein>
<feature type="domain" description="Single-stranded-DNA-specific exonuclease RecJ C-terminal" evidence="8">
    <location>
        <begin position="569"/>
        <end position="770"/>
    </location>
</feature>
<comment type="caution">
    <text evidence="10">The sequence shown here is derived from an EMBL/GenBank/DDBJ whole genome shotgun (WGS) entry which is preliminary data.</text>
</comment>
<dbReference type="Proteomes" id="UP000310541">
    <property type="component" value="Unassembled WGS sequence"/>
</dbReference>
<evidence type="ECO:0000256" key="1">
    <source>
        <dbReference type="ARBA" id="ARBA00005915"/>
    </source>
</evidence>
<feature type="domain" description="RecJ OB" evidence="9">
    <location>
        <begin position="456"/>
        <end position="562"/>
    </location>
</feature>
<name>A0A4U1MIB4_9BACL</name>
<evidence type="ECO:0000259" key="7">
    <source>
        <dbReference type="Pfam" id="PF02272"/>
    </source>
</evidence>
<keyword evidence="3" id="KW-0540">Nuclease</keyword>
<evidence type="ECO:0000256" key="5">
    <source>
        <dbReference type="ARBA" id="ARBA00022839"/>
    </source>
</evidence>
<dbReference type="Pfam" id="PF02272">
    <property type="entry name" value="DHHA1"/>
    <property type="match status" value="1"/>
</dbReference>
<dbReference type="InterPro" id="IPR038763">
    <property type="entry name" value="DHH_sf"/>
</dbReference>
<dbReference type="RefSeq" id="WP_136947665.1">
    <property type="nucleotide sequence ID" value="NZ_SWFM01000003.1"/>
</dbReference>
<keyword evidence="5 10" id="KW-0269">Exonuclease</keyword>
<evidence type="ECO:0000313" key="10">
    <source>
        <dbReference type="EMBL" id="TKD70255.1"/>
    </source>
</evidence>
<evidence type="ECO:0000256" key="2">
    <source>
        <dbReference type="ARBA" id="ARBA00019841"/>
    </source>
</evidence>
<dbReference type="Gene3D" id="3.10.310.30">
    <property type="match status" value="1"/>
</dbReference>
<dbReference type="InterPro" id="IPR003156">
    <property type="entry name" value="DHHA1_dom"/>
</dbReference>
<evidence type="ECO:0000259" key="8">
    <source>
        <dbReference type="Pfam" id="PF10141"/>
    </source>
</evidence>
<feature type="domain" description="DHHA1" evidence="7">
    <location>
        <begin position="347"/>
        <end position="440"/>
    </location>
</feature>
<evidence type="ECO:0000259" key="6">
    <source>
        <dbReference type="Pfam" id="PF01368"/>
    </source>
</evidence>
<dbReference type="GO" id="GO:0006281">
    <property type="term" value="P:DNA repair"/>
    <property type="evidence" value="ECO:0007669"/>
    <property type="project" value="InterPro"/>
</dbReference>
<dbReference type="InterPro" id="IPR051673">
    <property type="entry name" value="SSDNA_exonuclease_RecJ"/>
</dbReference>